<reference evidence="4" key="1">
    <citation type="submission" date="2020-02" db="EMBL/GenBank/DDBJ databases">
        <authorList>
            <person name="Meier V. D."/>
        </authorList>
    </citation>
    <scope>NUCLEOTIDE SEQUENCE</scope>
    <source>
        <strain evidence="4">AVDCRST_MAG53</strain>
    </source>
</reference>
<dbReference type="Pfam" id="PF02397">
    <property type="entry name" value="Bac_transf"/>
    <property type="match status" value="1"/>
</dbReference>
<feature type="transmembrane region" description="Helical" evidence="2">
    <location>
        <begin position="47"/>
        <end position="69"/>
    </location>
</feature>
<dbReference type="GO" id="GO:0016780">
    <property type="term" value="F:phosphotransferase activity, for other substituted phosphate groups"/>
    <property type="evidence" value="ECO:0007669"/>
    <property type="project" value="TreeGrafter"/>
</dbReference>
<dbReference type="InterPro" id="IPR003362">
    <property type="entry name" value="Bact_transf"/>
</dbReference>
<name>A0A6J4TCB9_9ACTN</name>
<dbReference type="EMBL" id="CADCVR010000101">
    <property type="protein sequence ID" value="CAA9520004.1"/>
    <property type="molecule type" value="Genomic_DNA"/>
</dbReference>
<dbReference type="PANTHER" id="PTHR30576">
    <property type="entry name" value="COLANIC BIOSYNTHESIS UDP-GLUCOSE LIPID CARRIER TRANSFERASE"/>
    <property type="match status" value="1"/>
</dbReference>
<evidence type="ECO:0000256" key="2">
    <source>
        <dbReference type="SAM" id="Phobius"/>
    </source>
</evidence>
<sequence>MIDGTTPILNPSASHSLDVRVTAAVAAERRGEQRAAWPIAKSVCDRLASIVLLVAIAPILLVIAVLIKLDSPGPVLFRQVRVGRHGELFTVLKLRTMQDKASSELHRRYIASLATGASGTGTVLKKLVDDPRVTRVGAFLRRSSLDELPQLFNVLRGEMSIVGPRPALAYELDFYEPQHFQRFDVRPGLTGLWQVSGRSQLGFLSMLSLDSEYARTTSPRVDAMILLRTPLTLLRKHAA</sequence>
<keyword evidence="4" id="KW-0808">Transferase</keyword>
<evidence type="ECO:0000259" key="3">
    <source>
        <dbReference type="Pfam" id="PF02397"/>
    </source>
</evidence>
<evidence type="ECO:0000313" key="4">
    <source>
        <dbReference type="EMBL" id="CAA9520004.1"/>
    </source>
</evidence>
<keyword evidence="2" id="KW-0472">Membrane</keyword>
<keyword evidence="4" id="KW-0328">Glycosyltransferase</keyword>
<dbReference type="PANTHER" id="PTHR30576:SF10">
    <property type="entry name" value="SLL5057 PROTEIN"/>
    <property type="match status" value="1"/>
</dbReference>
<keyword evidence="2" id="KW-1133">Transmembrane helix</keyword>
<proteinExistence type="inferred from homology"/>
<dbReference type="GO" id="GO:0016757">
    <property type="term" value="F:glycosyltransferase activity"/>
    <property type="evidence" value="ECO:0007669"/>
    <property type="project" value="UniProtKB-KW"/>
</dbReference>
<keyword evidence="2" id="KW-0812">Transmembrane</keyword>
<accession>A0A6J4TCB9</accession>
<evidence type="ECO:0000256" key="1">
    <source>
        <dbReference type="ARBA" id="ARBA00006464"/>
    </source>
</evidence>
<gene>
    <name evidence="4" type="ORF">AVDCRST_MAG53-3236</name>
</gene>
<dbReference type="AlphaFoldDB" id="A0A6J4TCB9"/>
<comment type="similarity">
    <text evidence="1">Belongs to the bacterial sugar transferase family.</text>
</comment>
<feature type="domain" description="Bacterial sugar transferase" evidence="3">
    <location>
        <begin position="41"/>
        <end position="234"/>
    </location>
</feature>
<dbReference type="EC" id="2.4.1.-" evidence="4"/>
<organism evidence="4">
    <name type="scientific">uncultured Solirubrobacteraceae bacterium</name>
    <dbReference type="NCBI Taxonomy" id="1162706"/>
    <lineage>
        <taxon>Bacteria</taxon>
        <taxon>Bacillati</taxon>
        <taxon>Actinomycetota</taxon>
        <taxon>Thermoleophilia</taxon>
        <taxon>Solirubrobacterales</taxon>
        <taxon>Solirubrobacteraceae</taxon>
        <taxon>environmental samples</taxon>
    </lineage>
</organism>
<protein>
    <submittedName>
        <fullName evidence="4">Lipid carrier: UDP-N-acetylgalactosaminyltransferase</fullName>
        <ecNumber evidence="4">2.4.1.-</ecNumber>
    </submittedName>
</protein>